<keyword evidence="5" id="KW-0408">Iron</keyword>
<dbReference type="InterPro" id="IPR000385">
    <property type="entry name" value="MoaA_NifB_PqqE_Fe-S-bd_CS"/>
</dbReference>
<dbReference type="CDD" id="cd21109">
    <property type="entry name" value="SPASM"/>
    <property type="match status" value="1"/>
</dbReference>
<dbReference type="GO" id="GO:0051539">
    <property type="term" value="F:4 iron, 4 sulfur cluster binding"/>
    <property type="evidence" value="ECO:0007669"/>
    <property type="project" value="UniProtKB-KW"/>
</dbReference>
<dbReference type="SMART" id="SM00729">
    <property type="entry name" value="Elp3"/>
    <property type="match status" value="1"/>
</dbReference>
<dbReference type="PROSITE" id="PS51918">
    <property type="entry name" value="RADICAL_SAM"/>
    <property type="match status" value="1"/>
</dbReference>
<accession>A0A1E3UBY2</accession>
<keyword evidence="2" id="KW-0004">4Fe-4S</keyword>
<evidence type="ECO:0000256" key="5">
    <source>
        <dbReference type="ARBA" id="ARBA00023004"/>
    </source>
</evidence>
<proteinExistence type="predicted"/>
<protein>
    <submittedName>
        <fullName evidence="8">Radical SAM protein</fullName>
    </submittedName>
</protein>
<dbReference type="Gene3D" id="3.20.20.70">
    <property type="entry name" value="Aldolase class I"/>
    <property type="match status" value="1"/>
</dbReference>
<dbReference type="SFLD" id="SFLDG01067">
    <property type="entry name" value="SPASM/twitch_domain_containing"/>
    <property type="match status" value="1"/>
</dbReference>
<keyword evidence="6" id="KW-0411">Iron-sulfur</keyword>
<evidence type="ECO:0000256" key="4">
    <source>
        <dbReference type="ARBA" id="ARBA00022723"/>
    </source>
</evidence>
<dbReference type="SUPFAM" id="SSF102114">
    <property type="entry name" value="Radical SAM enzymes"/>
    <property type="match status" value="1"/>
</dbReference>
<dbReference type="InterPro" id="IPR006638">
    <property type="entry name" value="Elp3/MiaA/NifB-like_rSAM"/>
</dbReference>
<gene>
    <name evidence="8" type="ORF">BEI59_23915</name>
</gene>
<name>A0A1E3UBY2_9FIRM</name>
<dbReference type="PROSITE" id="PS01305">
    <property type="entry name" value="MOAA_NIFB_PQQE"/>
    <property type="match status" value="1"/>
</dbReference>
<dbReference type="InterPro" id="IPR050377">
    <property type="entry name" value="Radical_SAM_PqqE_MftC-like"/>
</dbReference>
<evidence type="ECO:0000256" key="6">
    <source>
        <dbReference type="ARBA" id="ARBA00023014"/>
    </source>
</evidence>
<evidence type="ECO:0000256" key="1">
    <source>
        <dbReference type="ARBA" id="ARBA00001966"/>
    </source>
</evidence>
<dbReference type="InterPro" id="IPR007197">
    <property type="entry name" value="rSAM"/>
</dbReference>
<dbReference type="RefSeq" id="WP_069432024.1">
    <property type="nucleotide sequence ID" value="NZ_MEHA01000022.1"/>
</dbReference>
<organism evidence="8 9">
    <name type="scientific">Eisenbergiella tayi</name>
    <dbReference type="NCBI Taxonomy" id="1432052"/>
    <lineage>
        <taxon>Bacteria</taxon>
        <taxon>Bacillati</taxon>
        <taxon>Bacillota</taxon>
        <taxon>Clostridia</taxon>
        <taxon>Lachnospirales</taxon>
        <taxon>Lachnospiraceae</taxon>
        <taxon>Eisenbergiella</taxon>
    </lineage>
</organism>
<comment type="caution">
    <text evidence="8">The sequence shown here is derived from an EMBL/GenBank/DDBJ whole genome shotgun (WGS) entry which is preliminary data.</text>
</comment>
<comment type="cofactor">
    <cofactor evidence="1">
        <name>[4Fe-4S] cluster</name>
        <dbReference type="ChEBI" id="CHEBI:49883"/>
    </cofactor>
</comment>
<dbReference type="SFLD" id="SFLDG01387">
    <property type="entry name" value="BtrN-like_SPASM_domain_contain"/>
    <property type="match status" value="1"/>
</dbReference>
<feature type="domain" description="Radical SAM core" evidence="7">
    <location>
        <begin position="39"/>
        <end position="267"/>
    </location>
</feature>
<dbReference type="CDD" id="cd01335">
    <property type="entry name" value="Radical_SAM"/>
    <property type="match status" value="1"/>
</dbReference>
<dbReference type="AlphaFoldDB" id="A0A1E3UBY2"/>
<dbReference type="Pfam" id="PF13186">
    <property type="entry name" value="SPASM"/>
    <property type="match status" value="1"/>
</dbReference>
<dbReference type="InterPro" id="IPR013785">
    <property type="entry name" value="Aldolase_TIM"/>
</dbReference>
<dbReference type="InterPro" id="IPR058240">
    <property type="entry name" value="rSAM_sf"/>
</dbReference>
<evidence type="ECO:0000256" key="2">
    <source>
        <dbReference type="ARBA" id="ARBA00022485"/>
    </source>
</evidence>
<reference evidence="8 9" key="1">
    <citation type="submission" date="2016-08" db="EMBL/GenBank/DDBJ databases">
        <authorList>
            <person name="Seilhamer J.J."/>
        </authorList>
    </citation>
    <scope>NUCLEOTIDE SEQUENCE [LARGE SCALE GENOMIC DNA]</scope>
    <source>
        <strain evidence="8 9">NML150140-1</strain>
    </source>
</reference>
<keyword evidence="4" id="KW-0479">Metal-binding</keyword>
<dbReference type="OrthoDB" id="9810775at2"/>
<dbReference type="Proteomes" id="UP000094271">
    <property type="component" value="Unassembled WGS sequence"/>
</dbReference>
<dbReference type="PANTHER" id="PTHR11228">
    <property type="entry name" value="RADICAL SAM DOMAIN PROTEIN"/>
    <property type="match status" value="1"/>
</dbReference>
<dbReference type="GO" id="GO:0032324">
    <property type="term" value="P:molybdopterin cofactor biosynthetic process"/>
    <property type="evidence" value="ECO:0007669"/>
    <property type="project" value="UniProtKB-ARBA"/>
</dbReference>
<keyword evidence="3" id="KW-0949">S-adenosyl-L-methionine</keyword>
<sequence>MVLRAKTKTLFSGKELTEQQRQNTEQNIKEMEEGRTILQSYPRRLVFELTNACNLNCVMCGRNAADFKPTMFDMDIFRSFEPLMDTVEEITLMGWGEPTIHPHFNEMLEIINKHSARKYFCSNGMNLKKIKNAIFDYNVDVFAVSLDGATDETNGRIRRGSKIEQITEDLKDIVRTKKERGLKAPWMNFVFCAMKSNIRELPDLVRLAAEIGMEEVKVVYLTVFGEDLLDESLWGHEELVKATFEEAVKVGDELGVVLKLPHCIGEDEAGDKQHKDCFVSWRDFFLGSDGYVRPCMSTPIHFFAYDKNKDFMEMWNAPEYQNYRAIVNNQDRMDAPCRRCYQSSHCNWNKKESFIQVGEVFSPEWEKK</sequence>
<dbReference type="GO" id="GO:0003824">
    <property type="term" value="F:catalytic activity"/>
    <property type="evidence" value="ECO:0007669"/>
    <property type="project" value="InterPro"/>
</dbReference>
<dbReference type="EMBL" id="MEHA01000022">
    <property type="protein sequence ID" value="ODR46797.1"/>
    <property type="molecule type" value="Genomic_DNA"/>
</dbReference>
<dbReference type="InterPro" id="IPR034391">
    <property type="entry name" value="AdoMet-like_SPASM_containing"/>
</dbReference>
<dbReference type="Pfam" id="PF04055">
    <property type="entry name" value="Radical_SAM"/>
    <property type="match status" value="1"/>
</dbReference>
<dbReference type="InterPro" id="IPR023885">
    <property type="entry name" value="4Fe4S-binding_SPASM_dom"/>
</dbReference>
<evidence type="ECO:0000259" key="7">
    <source>
        <dbReference type="PROSITE" id="PS51918"/>
    </source>
</evidence>
<dbReference type="GO" id="GO:0046872">
    <property type="term" value="F:metal ion binding"/>
    <property type="evidence" value="ECO:0007669"/>
    <property type="project" value="UniProtKB-KW"/>
</dbReference>
<evidence type="ECO:0000313" key="8">
    <source>
        <dbReference type="EMBL" id="ODR46797.1"/>
    </source>
</evidence>
<evidence type="ECO:0000313" key="9">
    <source>
        <dbReference type="Proteomes" id="UP000094271"/>
    </source>
</evidence>
<evidence type="ECO:0000256" key="3">
    <source>
        <dbReference type="ARBA" id="ARBA00022691"/>
    </source>
</evidence>
<dbReference type="PANTHER" id="PTHR11228:SF34">
    <property type="entry name" value="TUNGSTEN-CONTAINING ALDEHYDE FERREDOXIN OXIDOREDUCTASE COFACTOR MODIFYING PROTEIN"/>
    <property type="match status" value="1"/>
</dbReference>
<dbReference type="SFLD" id="SFLDS00029">
    <property type="entry name" value="Radical_SAM"/>
    <property type="match status" value="1"/>
</dbReference>